<name>A0A871BLG6_HALGI</name>
<evidence type="ECO:0000313" key="2">
    <source>
        <dbReference type="EMBL" id="QOS13605.1"/>
    </source>
</evidence>
<keyword evidence="2" id="KW-0614">Plasmid</keyword>
<feature type="transmembrane region" description="Helical" evidence="1">
    <location>
        <begin position="84"/>
        <end position="103"/>
    </location>
</feature>
<dbReference type="AlphaFoldDB" id="A0A871BLG6"/>
<reference evidence="2" key="1">
    <citation type="journal article" date="2021" name="Front. Microbiol.">
        <title>Cellular and Genomic Properties of Haloferax gibbonsii LR2-5, the Host of Euryarchaeal Virus HFTV1.</title>
        <authorList>
            <person name="Tittes C."/>
            <person name="Schwarzer S."/>
            <person name="Pfeiffer F."/>
            <person name="Dyall-Smith M."/>
            <person name="Rodriguez-Franco M."/>
            <person name="Oksanen H.M."/>
            <person name="Quax T.E.F."/>
        </authorList>
    </citation>
    <scope>NUCLEOTIDE SEQUENCE</scope>
    <source>
        <strain evidence="2">LR2-5</strain>
    </source>
</reference>
<dbReference type="Proteomes" id="UP000663064">
    <property type="component" value="Plasmid pHGLR1"/>
</dbReference>
<feature type="transmembrane region" description="Helical" evidence="1">
    <location>
        <begin position="31"/>
        <end position="53"/>
    </location>
</feature>
<geneLocation type="plasmid" evidence="2 3">
    <name>pHGLR1</name>
</geneLocation>
<proteinExistence type="predicted"/>
<dbReference type="EMBL" id="CP063206">
    <property type="protein sequence ID" value="QOS13605.1"/>
    <property type="molecule type" value="Genomic_DNA"/>
</dbReference>
<sequence>MVGVIGTIRYIANTYLSDAAGNFFQFGRRQWALLLVLTIGGSILIGASPFEALKTVGSVALRRSTALWGINSIRRIVMTGIIDLLIWEGITLLGCIVAGIRLYKNTEN</sequence>
<keyword evidence="1" id="KW-1133">Transmembrane helix</keyword>
<accession>A0A871BLG6</accession>
<keyword evidence="1" id="KW-0472">Membrane</keyword>
<keyword evidence="1" id="KW-0812">Transmembrane</keyword>
<gene>
    <name evidence="2" type="ORF">HfgLR_21970</name>
</gene>
<evidence type="ECO:0000313" key="3">
    <source>
        <dbReference type="Proteomes" id="UP000663064"/>
    </source>
</evidence>
<evidence type="ECO:0000256" key="1">
    <source>
        <dbReference type="SAM" id="Phobius"/>
    </source>
</evidence>
<organism evidence="2 3">
    <name type="scientific">Haloferax gibbonsii</name>
    <dbReference type="NCBI Taxonomy" id="35746"/>
    <lineage>
        <taxon>Archaea</taxon>
        <taxon>Methanobacteriati</taxon>
        <taxon>Methanobacteriota</taxon>
        <taxon>Stenosarchaea group</taxon>
        <taxon>Halobacteria</taxon>
        <taxon>Halobacteriales</taxon>
        <taxon>Haloferacaceae</taxon>
        <taxon>Haloferax</taxon>
    </lineage>
</organism>
<protein>
    <submittedName>
        <fullName evidence="2">Uncharacterized protein</fullName>
    </submittedName>
</protein>